<dbReference type="PANTHER" id="PTHR42852:SF6">
    <property type="entry name" value="THIOL:DISULFIDE INTERCHANGE PROTEIN DSBE"/>
    <property type="match status" value="1"/>
</dbReference>
<accession>A0A923KGR2</accession>
<evidence type="ECO:0000256" key="4">
    <source>
        <dbReference type="ARBA" id="ARBA00023284"/>
    </source>
</evidence>
<sequence length="459" mass="52744">MKRILLPLILVTIFACDKKETKGAMDYALISGKIENKNGVITVNSMDRTFSEPLNFNADGTFADTLNADRNSYVIFDGKNPVFIHVEPGFDLNISYDANDYNNSIKVTGKGAEINRYVIAKRKNERDIFGDPKQTFTLSEEDFKNKFRGIRDSQDSLLTSMDGIPKDFIEKEKRSLHYSYLGYLFNYENAYKYFTKDESFKVSEDFLSEMDDVDYGNEEDFAFSQDYKNLVSNHYSKKAKKKSEDETIAYDIAYLKTLSGIENETIKNGLLFSFAESSMGYSKDVEEFYRLYMDNSTNAENNEAIEKVYKKLTGLAIGKPSPKFTDYKNFDGSTTSLEDFKGKYVYIDVWATWCGPCVREIPSLKKVEKQFHDKNIEFVSISIDKEKDFEKWKTMVQDRELGGTQLFADSDWKSQFVQEYEIKGIPRFILIDPQGNILDANAPRPSDPKLVEVFNGLSI</sequence>
<dbReference type="SUPFAM" id="SSF52833">
    <property type="entry name" value="Thioredoxin-like"/>
    <property type="match status" value="1"/>
</dbReference>
<comment type="subcellular location">
    <subcellularLocation>
        <location evidence="1">Cell envelope</location>
    </subcellularLocation>
</comment>
<gene>
    <name evidence="6" type="ORF">H7U19_10905</name>
</gene>
<dbReference type="GO" id="GO:0017004">
    <property type="term" value="P:cytochrome complex assembly"/>
    <property type="evidence" value="ECO:0007669"/>
    <property type="project" value="UniProtKB-KW"/>
</dbReference>
<evidence type="ECO:0000313" key="6">
    <source>
        <dbReference type="EMBL" id="MBC3758916.1"/>
    </source>
</evidence>
<dbReference type="Pfam" id="PF08534">
    <property type="entry name" value="Redoxin"/>
    <property type="match status" value="1"/>
</dbReference>
<protein>
    <submittedName>
        <fullName evidence="6">TlpA family protein disulfide reductase</fullName>
    </submittedName>
</protein>
<dbReference type="GO" id="GO:0016491">
    <property type="term" value="F:oxidoreductase activity"/>
    <property type="evidence" value="ECO:0007669"/>
    <property type="project" value="InterPro"/>
</dbReference>
<evidence type="ECO:0000259" key="5">
    <source>
        <dbReference type="PROSITE" id="PS51352"/>
    </source>
</evidence>
<dbReference type="PROSITE" id="PS51257">
    <property type="entry name" value="PROKAR_LIPOPROTEIN"/>
    <property type="match status" value="1"/>
</dbReference>
<keyword evidence="4" id="KW-0676">Redox-active center</keyword>
<dbReference type="InterPro" id="IPR036249">
    <property type="entry name" value="Thioredoxin-like_sf"/>
</dbReference>
<dbReference type="InterPro" id="IPR013740">
    <property type="entry name" value="Redoxin"/>
</dbReference>
<proteinExistence type="predicted"/>
<dbReference type="GO" id="GO:0030313">
    <property type="term" value="C:cell envelope"/>
    <property type="evidence" value="ECO:0007669"/>
    <property type="project" value="UniProtKB-SubCell"/>
</dbReference>
<dbReference type="InterPro" id="IPR050553">
    <property type="entry name" value="Thioredoxin_ResA/DsbE_sf"/>
</dbReference>
<evidence type="ECO:0000256" key="2">
    <source>
        <dbReference type="ARBA" id="ARBA00022748"/>
    </source>
</evidence>
<dbReference type="EMBL" id="JACNMF010000003">
    <property type="protein sequence ID" value="MBC3758916.1"/>
    <property type="molecule type" value="Genomic_DNA"/>
</dbReference>
<evidence type="ECO:0000256" key="3">
    <source>
        <dbReference type="ARBA" id="ARBA00023157"/>
    </source>
</evidence>
<dbReference type="PROSITE" id="PS51352">
    <property type="entry name" value="THIOREDOXIN_2"/>
    <property type="match status" value="1"/>
</dbReference>
<reference evidence="6" key="1">
    <citation type="submission" date="2020-08" db="EMBL/GenBank/DDBJ databases">
        <title>Hyunsoonleella sp. strain SJ7 genome sequencing and assembly.</title>
        <authorList>
            <person name="Kim I."/>
        </authorList>
    </citation>
    <scope>NUCLEOTIDE SEQUENCE</scope>
    <source>
        <strain evidence="6">SJ7</strain>
    </source>
</reference>
<dbReference type="Proteomes" id="UP000656244">
    <property type="component" value="Unassembled WGS sequence"/>
</dbReference>
<dbReference type="Gene3D" id="3.40.30.10">
    <property type="entry name" value="Glutaredoxin"/>
    <property type="match status" value="1"/>
</dbReference>
<evidence type="ECO:0000313" key="7">
    <source>
        <dbReference type="Proteomes" id="UP000656244"/>
    </source>
</evidence>
<keyword evidence="7" id="KW-1185">Reference proteome</keyword>
<organism evidence="6 7">
    <name type="scientific">Hyunsoonleella aquatilis</name>
    <dbReference type="NCBI Taxonomy" id="2762758"/>
    <lineage>
        <taxon>Bacteria</taxon>
        <taxon>Pseudomonadati</taxon>
        <taxon>Bacteroidota</taxon>
        <taxon>Flavobacteriia</taxon>
        <taxon>Flavobacteriales</taxon>
        <taxon>Flavobacteriaceae</taxon>
    </lineage>
</organism>
<keyword evidence="3" id="KW-1015">Disulfide bond</keyword>
<dbReference type="InterPro" id="IPR013766">
    <property type="entry name" value="Thioredoxin_domain"/>
</dbReference>
<dbReference type="CDD" id="cd02966">
    <property type="entry name" value="TlpA_like_family"/>
    <property type="match status" value="1"/>
</dbReference>
<dbReference type="AlphaFoldDB" id="A0A923KGR2"/>
<keyword evidence="2" id="KW-0201">Cytochrome c-type biogenesis</keyword>
<comment type="caution">
    <text evidence="6">The sequence shown here is derived from an EMBL/GenBank/DDBJ whole genome shotgun (WGS) entry which is preliminary data.</text>
</comment>
<dbReference type="RefSeq" id="WP_186562248.1">
    <property type="nucleotide sequence ID" value="NZ_JACNMF010000003.1"/>
</dbReference>
<dbReference type="PANTHER" id="PTHR42852">
    <property type="entry name" value="THIOL:DISULFIDE INTERCHANGE PROTEIN DSBE"/>
    <property type="match status" value="1"/>
</dbReference>
<feature type="domain" description="Thioredoxin" evidence="5">
    <location>
        <begin position="315"/>
        <end position="459"/>
    </location>
</feature>
<name>A0A923KGR2_9FLAO</name>
<evidence type="ECO:0000256" key="1">
    <source>
        <dbReference type="ARBA" id="ARBA00004196"/>
    </source>
</evidence>